<gene>
    <name evidence="18" type="ORF">ACEWY4_014104</name>
</gene>
<dbReference type="CDD" id="cd11304">
    <property type="entry name" value="Cadherin_repeat"/>
    <property type="match status" value="3"/>
</dbReference>
<keyword evidence="3 13" id="KW-0812">Transmembrane</keyword>
<keyword evidence="4" id="KW-0479">Metal-binding</keyword>
<evidence type="ECO:0000256" key="13">
    <source>
        <dbReference type="RuleBase" id="RU003318"/>
    </source>
</evidence>
<name>A0ABD1JRH2_9TELE</name>
<dbReference type="InterPro" id="IPR050971">
    <property type="entry name" value="Cadherin-domain_protein"/>
</dbReference>
<feature type="domain" description="Cadherin" evidence="17">
    <location>
        <begin position="60"/>
        <end position="141"/>
    </location>
</feature>
<dbReference type="InterPro" id="IPR020894">
    <property type="entry name" value="Cadherin_CS"/>
</dbReference>
<keyword evidence="2" id="KW-1003">Cell membrane</keyword>
<evidence type="ECO:0000256" key="1">
    <source>
        <dbReference type="ARBA" id="ARBA00004568"/>
    </source>
</evidence>
<keyword evidence="8" id="KW-0965">Cell junction</keyword>
<dbReference type="PANTHER" id="PTHR24025">
    <property type="entry name" value="DESMOGLEIN FAMILY MEMBER"/>
    <property type="match status" value="1"/>
</dbReference>
<dbReference type="PRINTS" id="PR01818">
    <property type="entry name" value="DESMOCADHERN"/>
</dbReference>
<evidence type="ECO:0000256" key="3">
    <source>
        <dbReference type="ARBA" id="ARBA00022692"/>
    </source>
</evidence>
<dbReference type="EMBL" id="JBHFQA010000012">
    <property type="protein sequence ID" value="KAL2089416.1"/>
    <property type="molecule type" value="Genomic_DNA"/>
</dbReference>
<dbReference type="PANTHER" id="PTHR24025:SF29">
    <property type="entry name" value="DESMOGLEIN-2-LIKE-RELATED"/>
    <property type="match status" value="1"/>
</dbReference>
<dbReference type="InterPro" id="IPR015919">
    <property type="entry name" value="Cadherin-like_sf"/>
</dbReference>
<dbReference type="SMART" id="SM00112">
    <property type="entry name" value="CA"/>
    <property type="match status" value="3"/>
</dbReference>
<evidence type="ECO:0000256" key="5">
    <source>
        <dbReference type="ARBA" id="ARBA00022737"/>
    </source>
</evidence>
<accession>A0ABD1JRH2</accession>
<evidence type="ECO:0000256" key="10">
    <source>
        <dbReference type="ARBA" id="ARBA00023136"/>
    </source>
</evidence>
<evidence type="ECO:0000256" key="15">
    <source>
        <dbReference type="SAM" id="MobiDB-lite"/>
    </source>
</evidence>
<dbReference type="GO" id="GO:0005886">
    <property type="term" value="C:plasma membrane"/>
    <property type="evidence" value="ECO:0007669"/>
    <property type="project" value="UniProtKB-SubCell"/>
</dbReference>
<protein>
    <recommendedName>
        <fullName evidence="17">Cadherin domain-containing protein</fullName>
    </recommendedName>
</protein>
<keyword evidence="11" id="KW-0325">Glycoprotein</keyword>
<keyword evidence="7 13" id="KW-0130">Cell adhesion</keyword>
<dbReference type="GO" id="GO:0055113">
    <property type="term" value="P:epiboly involved in gastrulation with mouth forming second"/>
    <property type="evidence" value="ECO:0007669"/>
    <property type="project" value="UniProtKB-ARBA"/>
</dbReference>
<evidence type="ECO:0000256" key="4">
    <source>
        <dbReference type="ARBA" id="ARBA00022723"/>
    </source>
</evidence>
<dbReference type="FunFam" id="2.60.40.60:FF:000031">
    <property type="entry name" value="Cadherin 3"/>
    <property type="match status" value="1"/>
</dbReference>
<evidence type="ECO:0000256" key="14">
    <source>
        <dbReference type="RuleBase" id="RU004358"/>
    </source>
</evidence>
<keyword evidence="19" id="KW-1185">Reference proteome</keyword>
<dbReference type="Proteomes" id="UP001591681">
    <property type="component" value="Unassembled WGS sequence"/>
</dbReference>
<dbReference type="PRINTS" id="PR00205">
    <property type="entry name" value="CADHERIN"/>
</dbReference>
<feature type="domain" description="Cadherin" evidence="17">
    <location>
        <begin position="141"/>
        <end position="252"/>
    </location>
</feature>
<dbReference type="InterPro" id="IPR009122">
    <property type="entry name" value="Desmosomal_cadherin"/>
</dbReference>
<dbReference type="FunFam" id="2.60.40.60:FF:000068">
    <property type="entry name" value="Desmoglein 1"/>
    <property type="match status" value="1"/>
</dbReference>
<evidence type="ECO:0000256" key="7">
    <source>
        <dbReference type="ARBA" id="ARBA00022889"/>
    </source>
</evidence>
<keyword evidence="9" id="KW-1133">Transmembrane helix</keyword>
<evidence type="ECO:0000256" key="9">
    <source>
        <dbReference type="ARBA" id="ARBA00022989"/>
    </source>
</evidence>
<dbReference type="GO" id="GO:0045216">
    <property type="term" value="P:cell-cell junction organization"/>
    <property type="evidence" value="ECO:0007669"/>
    <property type="project" value="UniProtKB-ARBA"/>
</dbReference>
<keyword evidence="10" id="KW-0472">Membrane</keyword>
<evidence type="ECO:0000256" key="6">
    <source>
        <dbReference type="ARBA" id="ARBA00022837"/>
    </source>
</evidence>
<evidence type="ECO:0000256" key="12">
    <source>
        <dbReference type="PROSITE-ProRule" id="PRU00043"/>
    </source>
</evidence>
<dbReference type="Pfam" id="PF01049">
    <property type="entry name" value="CADH_Y-type_LIR"/>
    <property type="match status" value="1"/>
</dbReference>
<dbReference type="Pfam" id="PF00028">
    <property type="entry name" value="Cadherin"/>
    <property type="match status" value="2"/>
</dbReference>
<evidence type="ECO:0000256" key="11">
    <source>
        <dbReference type="ARBA" id="ARBA00023180"/>
    </source>
</evidence>
<dbReference type="PROSITE" id="PS00232">
    <property type="entry name" value="CADHERIN_1"/>
    <property type="match status" value="1"/>
</dbReference>
<dbReference type="PROSITE" id="PS50268">
    <property type="entry name" value="CADHERIN_2"/>
    <property type="match status" value="3"/>
</dbReference>
<feature type="compositionally biased region" description="Acidic residues" evidence="15">
    <location>
        <begin position="330"/>
        <end position="369"/>
    </location>
</feature>
<evidence type="ECO:0000256" key="2">
    <source>
        <dbReference type="ARBA" id="ARBA00022475"/>
    </source>
</evidence>
<dbReference type="FunFam" id="2.60.40.60:FF:000019">
    <property type="entry name" value="Cadherin 2"/>
    <property type="match status" value="1"/>
</dbReference>
<dbReference type="SUPFAM" id="SSF49313">
    <property type="entry name" value="Cadherin-like"/>
    <property type="match status" value="5"/>
</dbReference>
<evidence type="ECO:0000313" key="19">
    <source>
        <dbReference type="Proteomes" id="UP001591681"/>
    </source>
</evidence>
<sequence length="1312" mass="141390">MAIRTLLLLTGLAIVAVSEGAGRRTHFTWRRQKREWIISPKLLTENEDHTQLPYVAKIRSDRDDNIPVYYYIKGPGADEDPVNLFIVNKDGLITVTGILDREKHAYYNMTGYASFTNGTLAESAIAVTIKVEDQNDNAPLFPDLLPASVYENSPAGEFVTQVHASDADEPGTAHVSLAYSVIKQEPKDGEMRFYADKTSGKIHVKSTLDRERTSSYKLTVQAVDMGGQPGGLTGTATMRVDVLDVNDIKPKLEKDEFSVSIDENVADVEVMRFLVFDDDLKGTDNNRAQFDIVSGNEDNYFSIHTDPRTNEGVLMLMKHPRGPRRRDGQVEVEEEEEVEEEGEEEEVEEEEEEVEEEGEEEEVEEEEGEGLEHQEVQEVLVDQEVLADLEVVEEEEEEEVVVVVELLADQEDQEVQDDQEVVVVDIPDGPVYRPSTKPFSIPEGTDQLSIPKVIGSFPATDGDTGKQANNVRYAKGYDPGNWLSIDEETSEITLAKMPDHESPYVVNGTYVAKILCMTDGMPTQTATGTIALNVEDTNDNCPRLTSHVQYLCSDITKVVNVTAEDLDAHPNGPPLQFDLLEESQGMKWRLQKTGDSSASLWAEEDLWPGHYEVTLEIRDKQGLACPDKQVLRLEVCTCAEGGTSCAPVAGEKLGLSSKKASQLGGAAVGVILGAFLLLLLIPLLLILMCSCGGGLAGGFTELPFDTKTHLISYHTECKGEDREVPLLSLPVQLISKQAPVTAAALSNMAAVTMATKQTQGSTFGGFNYDYEERETVDGGWMEVGAHTEVLSHLQEMREQEQQLCFLALPDTLLDNYFSQKAEHTAVSAIQRDSMLVYEYEGHGSPAGSVGCCSDFGDGDDLQFLNDLGSKFSTLAQICGYSKDTHSESGEITPPTAEVEASVVMASSVTQQTRESSCSSISHYEAPPVRLESSVSFVEVHSPTAPPSRTISTSATLPRMQLHETVGVPTQTVLLQQQPLFYMVEPQVQSTVLLADRPPVGLGQGVILVNGSQVPTDGVLMQGGGMVQGGRLVQGAQGVMVSQGGRLQGPQGVILQGSVPGQATLGRGESLVVSQAGHEQVAQGWVLSQTGNIQGTQGMMVTEGGHIQGSRGVLFQGSSPDHTIKGRRESLVASEGGHIQTAKATVTQNGQWAAGSPQSPGLLVSGSRQAEELVQGGQMVMVQGYQQHSHGSAGALLINGGPAVGLGSPLAGQLRQTANTCGFPVLLVDGGAVEQGGAVWMNTVEKASTNNHKGQEDGGQVRHGGQVSAEEQSIHGYPILQGDGHIRKESSGSTGCMNGTLPAKRVAMVQGDH</sequence>
<dbReference type="GO" id="GO:0007155">
    <property type="term" value="P:cell adhesion"/>
    <property type="evidence" value="ECO:0007669"/>
    <property type="project" value="UniProtKB-KW"/>
</dbReference>
<feature type="domain" description="Cadherin" evidence="17">
    <location>
        <begin position="433"/>
        <end position="544"/>
    </location>
</feature>
<dbReference type="Gene3D" id="4.10.900.10">
    <property type="entry name" value="TCF3-CBD (Catenin binding domain)"/>
    <property type="match status" value="1"/>
</dbReference>
<feature type="chain" id="PRO_5044821500" description="Cadherin domain-containing protein" evidence="16">
    <location>
        <begin position="21"/>
        <end position="1312"/>
    </location>
</feature>
<evidence type="ECO:0000313" key="18">
    <source>
        <dbReference type="EMBL" id="KAL2089416.1"/>
    </source>
</evidence>
<comment type="subcellular location">
    <subcellularLocation>
        <location evidence="1">Cell junction</location>
        <location evidence="1">Desmosome</location>
    </subcellularLocation>
    <subcellularLocation>
        <location evidence="13">Cell membrane</location>
        <topology evidence="13">Single-pass type I membrane protein</topology>
    </subcellularLocation>
</comment>
<dbReference type="Gene3D" id="2.60.40.60">
    <property type="entry name" value="Cadherins"/>
    <property type="match status" value="5"/>
</dbReference>
<evidence type="ECO:0000256" key="16">
    <source>
        <dbReference type="SAM" id="SignalP"/>
    </source>
</evidence>
<evidence type="ECO:0000256" key="8">
    <source>
        <dbReference type="ARBA" id="ARBA00022949"/>
    </source>
</evidence>
<keyword evidence="6 12" id="KW-0106">Calcium</keyword>
<dbReference type="InterPro" id="IPR027397">
    <property type="entry name" value="Catenin-bd_sf"/>
</dbReference>
<dbReference type="GO" id="GO:0030057">
    <property type="term" value="C:desmosome"/>
    <property type="evidence" value="ECO:0007669"/>
    <property type="project" value="UniProtKB-SubCell"/>
</dbReference>
<dbReference type="InterPro" id="IPR002126">
    <property type="entry name" value="Cadherin-like_dom"/>
</dbReference>
<feature type="signal peptide" evidence="16">
    <location>
        <begin position="1"/>
        <end position="20"/>
    </location>
</feature>
<dbReference type="FunFam" id="2.60.40.60:FF:000011">
    <property type="entry name" value="Cadherin 1"/>
    <property type="match status" value="1"/>
</dbReference>
<evidence type="ECO:0000259" key="17">
    <source>
        <dbReference type="PROSITE" id="PS50268"/>
    </source>
</evidence>
<keyword evidence="16" id="KW-0732">Signal</keyword>
<keyword evidence="5" id="KW-0677">Repeat</keyword>
<dbReference type="InterPro" id="IPR000233">
    <property type="entry name" value="Cadherin_Y-type_LIR"/>
</dbReference>
<dbReference type="GO" id="GO:0060027">
    <property type="term" value="P:convergent extension involved in gastrulation"/>
    <property type="evidence" value="ECO:0007669"/>
    <property type="project" value="UniProtKB-ARBA"/>
</dbReference>
<organism evidence="18 19">
    <name type="scientific">Coilia grayii</name>
    <name type="common">Gray's grenadier anchovy</name>
    <dbReference type="NCBI Taxonomy" id="363190"/>
    <lineage>
        <taxon>Eukaryota</taxon>
        <taxon>Metazoa</taxon>
        <taxon>Chordata</taxon>
        <taxon>Craniata</taxon>
        <taxon>Vertebrata</taxon>
        <taxon>Euteleostomi</taxon>
        <taxon>Actinopterygii</taxon>
        <taxon>Neopterygii</taxon>
        <taxon>Teleostei</taxon>
        <taxon>Clupei</taxon>
        <taxon>Clupeiformes</taxon>
        <taxon>Clupeoidei</taxon>
        <taxon>Engraulidae</taxon>
        <taxon>Coilinae</taxon>
        <taxon>Coilia</taxon>
    </lineage>
</organism>
<proteinExistence type="predicted"/>
<comment type="function">
    <text evidence="14">A component of desmosome cell-cell junctions which are required for positive regulation of cellular adhesion. Involved in the interaction of plaque proteins and intermediate filaments mediating cell-cell adhesion.</text>
</comment>
<dbReference type="GO" id="GO:0005509">
    <property type="term" value="F:calcium ion binding"/>
    <property type="evidence" value="ECO:0007669"/>
    <property type="project" value="UniProtKB-UniRule"/>
</dbReference>
<dbReference type="FunFam" id="2.60.40.60:FF:000074">
    <property type="entry name" value="Desmoglein 4"/>
    <property type="match status" value="1"/>
</dbReference>
<reference evidence="18 19" key="1">
    <citation type="submission" date="2024-09" db="EMBL/GenBank/DDBJ databases">
        <title>A chromosome-level genome assembly of Gray's grenadier anchovy, Coilia grayii.</title>
        <authorList>
            <person name="Fu Z."/>
        </authorList>
    </citation>
    <scope>NUCLEOTIDE SEQUENCE [LARGE SCALE GENOMIC DNA]</scope>
    <source>
        <strain evidence="18">G4</strain>
        <tissue evidence="18">Muscle</tissue>
    </source>
</reference>
<comment type="caution">
    <text evidence="18">The sequence shown here is derived from an EMBL/GenBank/DDBJ whole genome shotgun (WGS) entry which is preliminary data.</text>
</comment>
<feature type="region of interest" description="Disordered" evidence="15">
    <location>
        <begin position="318"/>
        <end position="375"/>
    </location>
</feature>